<dbReference type="InterPro" id="IPR002052">
    <property type="entry name" value="DNA_methylase_N6_adenine_CS"/>
</dbReference>
<dbReference type="NCBIfam" id="TIGR00095">
    <property type="entry name" value="16S rRNA (guanine(966)-N(2))-methyltransferase RsmD"/>
    <property type="match status" value="1"/>
</dbReference>
<reference evidence="3 4" key="1">
    <citation type="submission" date="2019-04" db="EMBL/GenBank/DDBJ databases">
        <title>Isachenkonia alkalipeptolytica gen. nov. sp. nov. a new anaerobic, alkiliphilic organothrophic bacterium capable to reduce synthesized ferrihydrite isolated from a soda lake.</title>
        <authorList>
            <person name="Toshchakov S.V."/>
            <person name="Zavarzina D.G."/>
            <person name="Zhilina T.N."/>
            <person name="Kostrikina N.A."/>
            <person name="Kublanov I.V."/>
        </authorList>
    </citation>
    <scope>NUCLEOTIDE SEQUENCE [LARGE SCALE GENOMIC DNA]</scope>
    <source>
        <strain evidence="3 4">Z-1701</strain>
    </source>
</reference>
<dbReference type="Pfam" id="PF03602">
    <property type="entry name" value="Cons_hypoth95"/>
    <property type="match status" value="1"/>
</dbReference>
<dbReference type="Proteomes" id="UP000449710">
    <property type="component" value="Unassembled WGS sequence"/>
</dbReference>
<dbReference type="GO" id="GO:0003676">
    <property type="term" value="F:nucleic acid binding"/>
    <property type="evidence" value="ECO:0007669"/>
    <property type="project" value="InterPro"/>
</dbReference>
<dbReference type="GO" id="GO:0052913">
    <property type="term" value="F:16S rRNA (guanine(966)-N(2))-methyltransferase activity"/>
    <property type="evidence" value="ECO:0007669"/>
    <property type="project" value="UniProtKB-EC"/>
</dbReference>
<dbReference type="PROSITE" id="PS00092">
    <property type="entry name" value="N6_MTASE"/>
    <property type="match status" value="1"/>
</dbReference>
<keyword evidence="2 3" id="KW-0808">Transferase</keyword>
<dbReference type="AlphaFoldDB" id="A0AA43XLS2"/>
<dbReference type="CDD" id="cd02440">
    <property type="entry name" value="AdoMet_MTases"/>
    <property type="match status" value="1"/>
</dbReference>
<evidence type="ECO:0000313" key="4">
    <source>
        <dbReference type="Proteomes" id="UP000449710"/>
    </source>
</evidence>
<evidence type="ECO:0000313" key="3">
    <source>
        <dbReference type="EMBL" id="NBG89118.1"/>
    </source>
</evidence>
<organism evidence="3 4">
    <name type="scientific">Isachenkonia alkalipeptolytica</name>
    <dbReference type="NCBI Taxonomy" id="2565777"/>
    <lineage>
        <taxon>Bacteria</taxon>
        <taxon>Bacillati</taxon>
        <taxon>Bacillota</taxon>
        <taxon>Clostridia</taxon>
        <taxon>Eubacteriales</taxon>
        <taxon>Clostridiaceae</taxon>
        <taxon>Isachenkonia</taxon>
    </lineage>
</organism>
<sequence>MCIMRVIGGSAKGQRLQSLPGENTRPTLDRVKESMFNMIQLYVQGAKVLDLFGGSGALGIEALSRGGAFAYFADEHRGSIPVMEENLKKTKFQSQSKILAMDFRRALETLGKENQAFDLIFLDPPYGKALAAEALKMIAKGELLASQGLVIIEQDKKESLEIPTDHYDLWKEKKYGNTFVRVLKNRSEA</sequence>
<dbReference type="PANTHER" id="PTHR43542:SF1">
    <property type="entry name" value="METHYLTRANSFERASE"/>
    <property type="match status" value="1"/>
</dbReference>
<gene>
    <name evidence="3" type="primary">rsmD</name>
    <name evidence="3" type="ORF">ISALK_11525</name>
</gene>
<dbReference type="EMBL" id="SUMG01000017">
    <property type="protein sequence ID" value="NBG89118.1"/>
    <property type="molecule type" value="Genomic_DNA"/>
</dbReference>
<evidence type="ECO:0000256" key="2">
    <source>
        <dbReference type="ARBA" id="ARBA00022679"/>
    </source>
</evidence>
<keyword evidence="1 3" id="KW-0489">Methyltransferase</keyword>
<dbReference type="EC" id="2.1.1.171" evidence="3"/>
<dbReference type="Gene3D" id="3.40.50.150">
    <property type="entry name" value="Vaccinia Virus protein VP39"/>
    <property type="match status" value="1"/>
</dbReference>
<name>A0AA43XLS2_9CLOT</name>
<keyword evidence="4" id="KW-1185">Reference proteome</keyword>
<dbReference type="PANTHER" id="PTHR43542">
    <property type="entry name" value="METHYLTRANSFERASE"/>
    <property type="match status" value="1"/>
</dbReference>
<comment type="caution">
    <text evidence="3">The sequence shown here is derived from an EMBL/GenBank/DDBJ whole genome shotgun (WGS) entry which is preliminary data.</text>
</comment>
<accession>A0AA43XLS2</accession>
<evidence type="ECO:0000256" key="1">
    <source>
        <dbReference type="ARBA" id="ARBA00022603"/>
    </source>
</evidence>
<dbReference type="InterPro" id="IPR029063">
    <property type="entry name" value="SAM-dependent_MTases_sf"/>
</dbReference>
<dbReference type="PIRSF" id="PIRSF004553">
    <property type="entry name" value="CHP00095"/>
    <property type="match status" value="1"/>
</dbReference>
<dbReference type="InterPro" id="IPR004398">
    <property type="entry name" value="RNA_MeTrfase_RsmD"/>
</dbReference>
<dbReference type="SUPFAM" id="SSF53335">
    <property type="entry name" value="S-adenosyl-L-methionine-dependent methyltransferases"/>
    <property type="match status" value="1"/>
</dbReference>
<proteinExistence type="predicted"/>
<protein>
    <submittedName>
        <fullName evidence="3">16S rRNA (Guanine(966)-N(2))-methyltransferase RsmD</fullName>
        <ecNumber evidence="3">2.1.1.171</ecNumber>
    </submittedName>
</protein>